<dbReference type="InterPro" id="IPR055296">
    <property type="entry name" value="SRL2-like"/>
</dbReference>
<accession>A0AAX6GVT2</accession>
<evidence type="ECO:0000313" key="1">
    <source>
        <dbReference type="EMBL" id="KAJ6832623.1"/>
    </source>
</evidence>
<dbReference type="Pfam" id="PF21052">
    <property type="entry name" value="EFR3_ARM"/>
    <property type="match status" value="1"/>
</dbReference>
<sequence length="109" mass="12893">MGVMSRRVLPVCGRLCFFCPSLRTRSRQPVKRYKKLLAEIFPKSQDGEPNDRMISKLCDYASKNPLRIPKITKYLEDRFYKELRNERFSLAKVVPCIYRKLLASCKEQM</sequence>
<comment type="caution">
    <text evidence="1">The sequence shown here is derived from an EMBL/GenBank/DDBJ whole genome shotgun (WGS) entry which is preliminary data.</text>
</comment>
<dbReference type="InterPro" id="IPR049152">
    <property type="entry name" value="EFR3-like_ARM"/>
</dbReference>
<evidence type="ECO:0000313" key="2">
    <source>
        <dbReference type="Proteomes" id="UP001140949"/>
    </source>
</evidence>
<dbReference type="Proteomes" id="UP001140949">
    <property type="component" value="Unassembled WGS sequence"/>
</dbReference>
<reference evidence="1" key="1">
    <citation type="journal article" date="2023" name="GigaByte">
        <title>Genome assembly of the bearded iris, Iris pallida Lam.</title>
        <authorList>
            <person name="Bruccoleri R.E."/>
            <person name="Oakeley E.J."/>
            <person name="Faust A.M.E."/>
            <person name="Altorfer M."/>
            <person name="Dessus-Babus S."/>
            <person name="Burckhardt D."/>
            <person name="Oertli M."/>
            <person name="Naumann U."/>
            <person name="Petersen F."/>
            <person name="Wong J."/>
        </authorList>
    </citation>
    <scope>NUCLEOTIDE SEQUENCE</scope>
    <source>
        <strain evidence="1">GSM-AAB239-AS_SAM_17_03QT</strain>
    </source>
</reference>
<proteinExistence type="predicted"/>
<organism evidence="1 2">
    <name type="scientific">Iris pallida</name>
    <name type="common">Sweet iris</name>
    <dbReference type="NCBI Taxonomy" id="29817"/>
    <lineage>
        <taxon>Eukaryota</taxon>
        <taxon>Viridiplantae</taxon>
        <taxon>Streptophyta</taxon>
        <taxon>Embryophyta</taxon>
        <taxon>Tracheophyta</taxon>
        <taxon>Spermatophyta</taxon>
        <taxon>Magnoliopsida</taxon>
        <taxon>Liliopsida</taxon>
        <taxon>Asparagales</taxon>
        <taxon>Iridaceae</taxon>
        <taxon>Iridoideae</taxon>
        <taxon>Irideae</taxon>
        <taxon>Iris</taxon>
    </lineage>
</organism>
<keyword evidence="2" id="KW-1185">Reference proteome</keyword>
<dbReference type="PANTHER" id="PTHR46087:SF1">
    <property type="entry name" value="ARM REPEAT SUPERFAMILY PROTEIN"/>
    <property type="match status" value="1"/>
</dbReference>
<reference evidence="1" key="2">
    <citation type="submission" date="2023-04" db="EMBL/GenBank/DDBJ databases">
        <authorList>
            <person name="Bruccoleri R.E."/>
            <person name="Oakeley E.J."/>
            <person name="Faust A.-M."/>
            <person name="Dessus-Babus S."/>
            <person name="Altorfer M."/>
            <person name="Burckhardt D."/>
            <person name="Oertli M."/>
            <person name="Naumann U."/>
            <person name="Petersen F."/>
            <person name="Wong J."/>
        </authorList>
    </citation>
    <scope>NUCLEOTIDE SEQUENCE</scope>
    <source>
        <strain evidence="1">GSM-AAB239-AS_SAM_17_03QT</strain>
        <tissue evidence="1">Leaf</tissue>
    </source>
</reference>
<name>A0AAX6GVT2_IRIPA</name>
<gene>
    <name evidence="1" type="ORF">M6B38_343280</name>
</gene>
<protein>
    <submittedName>
        <fullName evidence="1">Uncharacterized protein</fullName>
    </submittedName>
</protein>
<dbReference type="PANTHER" id="PTHR46087">
    <property type="entry name" value="PUTATIVE, EXPRESSED-RELATED"/>
    <property type="match status" value="1"/>
</dbReference>
<dbReference type="AlphaFoldDB" id="A0AAX6GVT2"/>
<dbReference type="EMBL" id="JANAVB010015844">
    <property type="protein sequence ID" value="KAJ6832623.1"/>
    <property type="molecule type" value="Genomic_DNA"/>
</dbReference>